<evidence type="ECO:0000313" key="2">
    <source>
        <dbReference type="Proteomes" id="UP001589854"/>
    </source>
</evidence>
<accession>A0ABV6GIK5</accession>
<name>A0ABV6GIK5_9BACI</name>
<dbReference type="Proteomes" id="UP001589854">
    <property type="component" value="Unassembled WGS sequence"/>
</dbReference>
<evidence type="ECO:0000313" key="1">
    <source>
        <dbReference type="EMBL" id="MFC0273514.1"/>
    </source>
</evidence>
<sequence length="199" mass="23201">MKQKTPAYVLEYAVYGYSNRTIDLQVNTSNGHFITLDGKNGEVKDFTGSLDKVKDLNFSDIEKEILQMKQVDEKEWERFREQSSWLWREKSNDQSNLHFTHSFGYTEGEAHFSYSESIDYLKFRPSSTKNDTREAAYKAVEKANGNEKIYAKRAKLTHVIDNNDTIREAWLVVIQPVGKAEHRLYLVDVETQKVDAIYE</sequence>
<keyword evidence="2" id="KW-1185">Reference proteome</keyword>
<protein>
    <recommendedName>
        <fullName evidence="3">PepSY domain-containing protein</fullName>
    </recommendedName>
</protein>
<dbReference type="RefSeq" id="WP_378936881.1">
    <property type="nucleotide sequence ID" value="NZ_JBHLVO010000021.1"/>
</dbReference>
<proteinExistence type="predicted"/>
<reference evidence="1 2" key="1">
    <citation type="submission" date="2024-09" db="EMBL/GenBank/DDBJ databases">
        <authorList>
            <person name="Sun Q."/>
            <person name="Mori K."/>
        </authorList>
    </citation>
    <scope>NUCLEOTIDE SEQUENCE [LARGE SCALE GENOMIC DNA]</scope>
    <source>
        <strain evidence="1 2">CCM 7228</strain>
    </source>
</reference>
<dbReference type="EMBL" id="JBHLVO010000021">
    <property type="protein sequence ID" value="MFC0273514.1"/>
    <property type="molecule type" value="Genomic_DNA"/>
</dbReference>
<organism evidence="1 2">
    <name type="scientific">Metabacillus herbersteinensis</name>
    <dbReference type="NCBI Taxonomy" id="283816"/>
    <lineage>
        <taxon>Bacteria</taxon>
        <taxon>Bacillati</taxon>
        <taxon>Bacillota</taxon>
        <taxon>Bacilli</taxon>
        <taxon>Bacillales</taxon>
        <taxon>Bacillaceae</taxon>
        <taxon>Metabacillus</taxon>
    </lineage>
</organism>
<comment type="caution">
    <text evidence="1">The sequence shown here is derived from an EMBL/GenBank/DDBJ whole genome shotgun (WGS) entry which is preliminary data.</text>
</comment>
<gene>
    <name evidence="1" type="ORF">ACFFIX_19155</name>
</gene>
<evidence type="ECO:0008006" key="3">
    <source>
        <dbReference type="Google" id="ProtNLM"/>
    </source>
</evidence>